<gene>
    <name evidence="1" type="ORF">ACKW6Q_07565</name>
</gene>
<comment type="caution">
    <text evidence="1">The sequence shown here is derived from an EMBL/GenBank/DDBJ whole genome shotgun (WGS) entry which is preliminary data.</text>
</comment>
<dbReference type="RefSeq" id="WP_157884409.1">
    <property type="nucleotide sequence ID" value="NZ_JBJXVJ010000001.1"/>
</dbReference>
<name>A0ABW9K3W4_9FLAO</name>
<reference evidence="1 2" key="1">
    <citation type="submission" date="2024-12" db="EMBL/GenBank/DDBJ databases">
        <title>Draft genome sequence of Chryseobacterium kwangjuense AG447.</title>
        <authorList>
            <person name="Cheptsov V.S."/>
            <person name="Belov A."/>
            <person name="Zavarzina A.G."/>
        </authorList>
    </citation>
    <scope>NUCLEOTIDE SEQUENCE [LARGE SCALE GENOMIC DNA]</scope>
    <source>
        <strain evidence="1 2">AG447</strain>
    </source>
</reference>
<proteinExistence type="predicted"/>
<dbReference type="NCBIfam" id="NF047798">
    <property type="entry name" value="leader_Chryseo"/>
    <property type="match status" value="1"/>
</dbReference>
<accession>A0ABW9K3W4</accession>
<protein>
    <submittedName>
        <fullName evidence="1">Bacteriocin-like protein</fullName>
    </submittedName>
</protein>
<dbReference type="InterPro" id="IPR058074">
    <property type="entry name" value="Bacteriocin-like"/>
</dbReference>
<evidence type="ECO:0000313" key="1">
    <source>
        <dbReference type="EMBL" id="MFN1216833.1"/>
    </source>
</evidence>
<organism evidence="1 2">
    <name type="scientific">Chryseobacterium kwangjuense</name>
    <dbReference type="NCBI Taxonomy" id="267125"/>
    <lineage>
        <taxon>Bacteria</taxon>
        <taxon>Pseudomonadati</taxon>
        <taxon>Bacteroidota</taxon>
        <taxon>Flavobacteriia</taxon>
        <taxon>Flavobacteriales</taxon>
        <taxon>Weeksellaceae</taxon>
        <taxon>Chryseobacterium group</taxon>
        <taxon>Chryseobacterium</taxon>
    </lineage>
</organism>
<dbReference type="EMBL" id="JBJXVJ010000001">
    <property type="protein sequence ID" value="MFN1216833.1"/>
    <property type="molecule type" value="Genomic_DNA"/>
</dbReference>
<evidence type="ECO:0000313" key="2">
    <source>
        <dbReference type="Proteomes" id="UP001634154"/>
    </source>
</evidence>
<keyword evidence="2" id="KW-1185">Reference proteome</keyword>
<sequence>MKAKISTNLKKIDRQELKNVKGAAGPIRNWVCCTSNEEGHCCEWAMDIWNCRYINC</sequence>
<dbReference type="Proteomes" id="UP001634154">
    <property type="component" value="Unassembled WGS sequence"/>
</dbReference>